<reference evidence="2" key="3">
    <citation type="submission" date="2015-06" db="UniProtKB">
        <authorList>
            <consortium name="EnsemblMetazoa"/>
        </authorList>
    </citation>
    <scope>IDENTIFICATION</scope>
</reference>
<accession>R7VL31</accession>
<reference evidence="1 3" key="2">
    <citation type="journal article" date="2013" name="Nature">
        <title>Insights into bilaterian evolution from three spiralian genomes.</title>
        <authorList>
            <person name="Simakov O."/>
            <person name="Marletaz F."/>
            <person name="Cho S.J."/>
            <person name="Edsinger-Gonzales E."/>
            <person name="Havlak P."/>
            <person name="Hellsten U."/>
            <person name="Kuo D.H."/>
            <person name="Larsson T."/>
            <person name="Lv J."/>
            <person name="Arendt D."/>
            <person name="Savage R."/>
            <person name="Osoegawa K."/>
            <person name="de Jong P."/>
            <person name="Grimwood J."/>
            <person name="Chapman J.A."/>
            <person name="Shapiro H."/>
            <person name="Aerts A."/>
            <person name="Otillar R.P."/>
            <person name="Terry A.Y."/>
            <person name="Boore J.L."/>
            <person name="Grigoriev I.V."/>
            <person name="Lindberg D.R."/>
            <person name="Seaver E.C."/>
            <person name="Weisblat D.A."/>
            <person name="Putnam N.H."/>
            <person name="Rokhsar D.S."/>
        </authorList>
    </citation>
    <scope>NUCLEOTIDE SEQUENCE</scope>
    <source>
        <strain evidence="1 3">I ESC-2004</strain>
    </source>
</reference>
<dbReference type="AlphaFoldDB" id="R7VL31"/>
<evidence type="ECO:0000313" key="1">
    <source>
        <dbReference type="EMBL" id="ELU17255.1"/>
    </source>
</evidence>
<reference evidence="3" key="1">
    <citation type="submission" date="2012-12" db="EMBL/GenBank/DDBJ databases">
        <authorList>
            <person name="Hellsten U."/>
            <person name="Grimwood J."/>
            <person name="Chapman J.A."/>
            <person name="Shapiro H."/>
            <person name="Aerts A."/>
            <person name="Otillar R.P."/>
            <person name="Terry A.Y."/>
            <person name="Boore J.L."/>
            <person name="Simakov O."/>
            <person name="Marletaz F."/>
            <person name="Cho S.-J."/>
            <person name="Edsinger-Gonzales E."/>
            <person name="Havlak P."/>
            <person name="Kuo D.-H."/>
            <person name="Larsson T."/>
            <person name="Lv J."/>
            <person name="Arendt D."/>
            <person name="Savage R."/>
            <person name="Osoegawa K."/>
            <person name="de Jong P."/>
            <person name="Lindberg D.R."/>
            <person name="Seaver E.C."/>
            <person name="Weisblat D.A."/>
            <person name="Putnam N.H."/>
            <person name="Grigoriev I.V."/>
            <person name="Rokhsar D.S."/>
        </authorList>
    </citation>
    <scope>NUCLEOTIDE SEQUENCE</scope>
    <source>
        <strain evidence="3">I ESC-2004</strain>
    </source>
</reference>
<dbReference type="Proteomes" id="UP000014760">
    <property type="component" value="Unassembled WGS sequence"/>
</dbReference>
<evidence type="ECO:0000313" key="3">
    <source>
        <dbReference type="Proteomes" id="UP000014760"/>
    </source>
</evidence>
<dbReference type="EMBL" id="KB292602">
    <property type="protein sequence ID" value="ELU17255.1"/>
    <property type="molecule type" value="Genomic_DNA"/>
</dbReference>
<gene>
    <name evidence="1" type="ORF">CAPTEDRAFT_208852</name>
</gene>
<proteinExistence type="predicted"/>
<dbReference type="EnsemblMetazoa" id="CapteT208852">
    <property type="protein sequence ID" value="CapteP208852"/>
    <property type="gene ID" value="CapteG208852"/>
</dbReference>
<protein>
    <submittedName>
        <fullName evidence="1 2">Uncharacterized protein</fullName>
    </submittedName>
</protein>
<organism evidence="1">
    <name type="scientific">Capitella teleta</name>
    <name type="common">Polychaete worm</name>
    <dbReference type="NCBI Taxonomy" id="283909"/>
    <lineage>
        <taxon>Eukaryota</taxon>
        <taxon>Metazoa</taxon>
        <taxon>Spiralia</taxon>
        <taxon>Lophotrochozoa</taxon>
        <taxon>Annelida</taxon>
        <taxon>Polychaeta</taxon>
        <taxon>Sedentaria</taxon>
        <taxon>Scolecida</taxon>
        <taxon>Capitellidae</taxon>
        <taxon>Capitella</taxon>
    </lineage>
</organism>
<name>R7VL31_CAPTE</name>
<dbReference type="EMBL" id="AMQN01016972">
    <property type="status" value="NOT_ANNOTATED_CDS"/>
    <property type="molecule type" value="Genomic_DNA"/>
</dbReference>
<dbReference type="HOGENOM" id="CLU_2148201_0_0_1"/>
<keyword evidence="3" id="KW-1185">Reference proteome</keyword>
<evidence type="ECO:0000313" key="2">
    <source>
        <dbReference type="EnsemblMetazoa" id="CapteP208852"/>
    </source>
</evidence>
<sequence length="112" mass="12114">MNTTFMLASSYASEMPGSPVRGAGDEEGAVKGTAKVINSGNAATANQPSKSVMVPSNAVFDVDGVTNIIIKRDKTAEKERRKAERKQPKRRGGFDSFCALYFNHSMTPNSQR</sequence>